<reference evidence="3" key="1">
    <citation type="submission" date="2018-12" db="EMBL/GenBank/DDBJ databases">
        <authorList>
            <person name="Jadhav K."/>
            <person name="Kushwaha B."/>
            <person name="Jadhav I."/>
        </authorList>
    </citation>
    <scope>NUCLEOTIDE SEQUENCE [LARGE SCALE GENOMIC DNA]</scope>
    <source>
        <strain evidence="3">SBS 10</strain>
    </source>
</reference>
<dbReference type="InterPro" id="IPR052163">
    <property type="entry name" value="DGC-Regulatory_Protein"/>
</dbReference>
<sequence length="192" mass="21113">MGCIGRPHDWLAQWLLLRDRLQSCPAHAERSSHGLAPLFIDVDRFKAVNDAVGHIEGDRLLGDLAGACRCALRNRDAGSPGGDEFVMTAPPKRRSSSPNACKSARASIRRGKRPTAADRFHRHRALSLRCRGRRRPDQRSPGCHAHGPPERPRTPGLRGSSPDCPAQGKLRLEVSSARRRTLQNVISPCTIT</sequence>
<feature type="domain" description="GGDEF" evidence="2">
    <location>
        <begin position="14"/>
        <end position="119"/>
    </location>
</feature>
<protein>
    <submittedName>
        <fullName evidence="3">Diguanylate cyclase</fullName>
    </submittedName>
</protein>
<dbReference type="SUPFAM" id="SSF55073">
    <property type="entry name" value="Nucleotide cyclase"/>
    <property type="match status" value="1"/>
</dbReference>
<proteinExistence type="predicted"/>
<name>A0A3S0VSD8_9GAMM</name>
<dbReference type="InterPro" id="IPR000160">
    <property type="entry name" value="GGDEF_dom"/>
</dbReference>
<dbReference type="AlphaFoldDB" id="A0A3S0VSD8"/>
<evidence type="ECO:0000259" key="2">
    <source>
        <dbReference type="Pfam" id="PF00990"/>
    </source>
</evidence>
<dbReference type="Pfam" id="PF00990">
    <property type="entry name" value="GGDEF"/>
    <property type="match status" value="1"/>
</dbReference>
<dbReference type="PANTHER" id="PTHR46663">
    <property type="entry name" value="DIGUANYLATE CYCLASE DGCT-RELATED"/>
    <property type="match status" value="1"/>
</dbReference>
<organism evidence="3">
    <name type="scientific">Billgrantia gudaonensis</name>
    <dbReference type="NCBI Taxonomy" id="376427"/>
    <lineage>
        <taxon>Bacteria</taxon>
        <taxon>Pseudomonadati</taxon>
        <taxon>Pseudomonadota</taxon>
        <taxon>Gammaproteobacteria</taxon>
        <taxon>Oceanospirillales</taxon>
        <taxon>Halomonadaceae</taxon>
        <taxon>Billgrantia</taxon>
    </lineage>
</organism>
<comment type="caution">
    <text evidence="3">The sequence shown here is derived from an EMBL/GenBank/DDBJ whole genome shotgun (WGS) entry which is preliminary data.</text>
</comment>
<gene>
    <name evidence="3" type="ORF">DSL92_08420</name>
</gene>
<dbReference type="Gene3D" id="3.30.70.270">
    <property type="match status" value="1"/>
</dbReference>
<dbReference type="EMBL" id="RXHI01000027">
    <property type="protein sequence ID" value="RUA22008.1"/>
    <property type="molecule type" value="Genomic_DNA"/>
</dbReference>
<feature type="region of interest" description="Disordered" evidence="1">
    <location>
        <begin position="131"/>
        <end position="165"/>
    </location>
</feature>
<dbReference type="PANTHER" id="PTHR46663:SF3">
    <property type="entry name" value="SLL0267 PROTEIN"/>
    <property type="match status" value="1"/>
</dbReference>
<dbReference type="InterPro" id="IPR029787">
    <property type="entry name" value="Nucleotide_cyclase"/>
</dbReference>
<dbReference type="NCBIfam" id="TIGR00254">
    <property type="entry name" value="GGDEF"/>
    <property type="match status" value="1"/>
</dbReference>
<dbReference type="InterPro" id="IPR043128">
    <property type="entry name" value="Rev_trsase/Diguanyl_cyclase"/>
</dbReference>
<accession>A0A3S0VSD8</accession>
<feature type="region of interest" description="Disordered" evidence="1">
    <location>
        <begin position="79"/>
        <end position="118"/>
    </location>
</feature>
<evidence type="ECO:0000313" key="3">
    <source>
        <dbReference type="EMBL" id="RUA22008.1"/>
    </source>
</evidence>
<evidence type="ECO:0000256" key="1">
    <source>
        <dbReference type="SAM" id="MobiDB-lite"/>
    </source>
</evidence>